<sequence length="176" mass="19934">MVDLAKLALLIKEKNIVDNQIASIIGRPAQVGHAGEYIASAIFGIRLHASATQKGSDGHFVSSSLAGHTVNIKWYPKRENLLDLNLNHFPDYYLVLTGPKSPAISSRGAIRPWLIEYVYFFETQRLHQALKLRNVKIGVATSVIEQTWFENEIFPVQRNQTLLLTEEQRHQLALFK</sequence>
<gene>
    <name evidence="1" type="ORF">KSX_77970</name>
</gene>
<dbReference type="RefSeq" id="WP_220198749.1">
    <property type="nucleotide sequence ID" value="NZ_BNJF01000006.1"/>
</dbReference>
<protein>
    <submittedName>
        <fullName evidence="1">Uncharacterized protein</fullName>
    </submittedName>
</protein>
<accession>A0A8J3I518</accession>
<evidence type="ECO:0000313" key="1">
    <source>
        <dbReference type="EMBL" id="GHO49634.1"/>
    </source>
</evidence>
<reference evidence="1" key="1">
    <citation type="submission" date="2020-10" db="EMBL/GenBank/DDBJ databases">
        <title>Taxonomic study of unclassified bacteria belonging to the class Ktedonobacteria.</title>
        <authorList>
            <person name="Yabe S."/>
            <person name="Wang C.M."/>
            <person name="Zheng Y."/>
            <person name="Sakai Y."/>
            <person name="Cavaletti L."/>
            <person name="Monciardini P."/>
            <person name="Donadio S."/>
        </authorList>
    </citation>
    <scope>NUCLEOTIDE SEQUENCE</scope>
    <source>
        <strain evidence="1">SOSP1-1</strain>
    </source>
</reference>
<evidence type="ECO:0000313" key="2">
    <source>
        <dbReference type="Proteomes" id="UP000612362"/>
    </source>
</evidence>
<dbReference type="EMBL" id="BNJF01000006">
    <property type="protein sequence ID" value="GHO49634.1"/>
    <property type="molecule type" value="Genomic_DNA"/>
</dbReference>
<proteinExistence type="predicted"/>
<dbReference type="AlphaFoldDB" id="A0A8J3I518"/>
<name>A0A8J3I518_9CHLR</name>
<keyword evidence="2" id="KW-1185">Reference proteome</keyword>
<organism evidence="1 2">
    <name type="scientific">Ktedonospora formicarum</name>
    <dbReference type="NCBI Taxonomy" id="2778364"/>
    <lineage>
        <taxon>Bacteria</taxon>
        <taxon>Bacillati</taxon>
        <taxon>Chloroflexota</taxon>
        <taxon>Ktedonobacteria</taxon>
        <taxon>Ktedonobacterales</taxon>
        <taxon>Ktedonobacteraceae</taxon>
        <taxon>Ktedonospora</taxon>
    </lineage>
</organism>
<dbReference type="Proteomes" id="UP000612362">
    <property type="component" value="Unassembled WGS sequence"/>
</dbReference>
<comment type="caution">
    <text evidence="1">The sequence shown here is derived from an EMBL/GenBank/DDBJ whole genome shotgun (WGS) entry which is preliminary data.</text>
</comment>